<dbReference type="SUPFAM" id="SSF46785">
    <property type="entry name" value="Winged helix' DNA-binding domain"/>
    <property type="match status" value="1"/>
</dbReference>
<proteinExistence type="inferred from homology"/>
<evidence type="ECO:0000256" key="3">
    <source>
        <dbReference type="ARBA" id="ARBA00019365"/>
    </source>
</evidence>
<evidence type="ECO:0000259" key="12">
    <source>
        <dbReference type="PROSITE" id="PS50931"/>
    </source>
</evidence>
<feature type="domain" description="HTH lysR-type" evidence="12">
    <location>
        <begin position="1"/>
        <end position="59"/>
    </location>
</feature>
<keyword evidence="11" id="KW-0486">Methionine biosynthesis</keyword>
<organism evidence="13 14">
    <name type="scientific">Pseudoteredinibacter isoporae</name>
    <dbReference type="NCBI Taxonomy" id="570281"/>
    <lineage>
        <taxon>Bacteria</taxon>
        <taxon>Pseudomonadati</taxon>
        <taxon>Pseudomonadota</taxon>
        <taxon>Gammaproteobacteria</taxon>
        <taxon>Cellvibrionales</taxon>
        <taxon>Cellvibrionaceae</taxon>
        <taxon>Pseudoteredinibacter</taxon>
    </lineage>
</organism>
<dbReference type="InterPro" id="IPR036390">
    <property type="entry name" value="WH_DNA-bd_sf"/>
</dbReference>
<dbReference type="Pfam" id="PF00126">
    <property type="entry name" value="HTH_1"/>
    <property type="match status" value="1"/>
</dbReference>
<comment type="similarity">
    <text evidence="2">Belongs to the LysR transcriptional regulatory family.</text>
</comment>
<name>A0A7X0JRH3_9GAMM</name>
<evidence type="ECO:0000256" key="9">
    <source>
        <dbReference type="ARBA" id="ARBA00023159"/>
    </source>
</evidence>
<dbReference type="GO" id="GO:0005737">
    <property type="term" value="C:cytoplasm"/>
    <property type="evidence" value="ECO:0007669"/>
    <property type="project" value="UniProtKB-SubCell"/>
</dbReference>
<dbReference type="PANTHER" id="PTHR30126:SF25">
    <property type="entry name" value="HTH-TYPE TRANSCRIPTIONAL REGULATOR METR"/>
    <property type="match status" value="1"/>
</dbReference>
<evidence type="ECO:0000256" key="1">
    <source>
        <dbReference type="ARBA" id="ARBA00004496"/>
    </source>
</evidence>
<dbReference type="GO" id="GO:0003700">
    <property type="term" value="F:DNA-binding transcription factor activity"/>
    <property type="evidence" value="ECO:0007669"/>
    <property type="project" value="InterPro"/>
</dbReference>
<dbReference type="FunCoup" id="A0A7X0JRH3">
    <property type="interactions" value="65"/>
</dbReference>
<evidence type="ECO:0000256" key="6">
    <source>
        <dbReference type="ARBA" id="ARBA00022605"/>
    </source>
</evidence>
<dbReference type="SUPFAM" id="SSF53850">
    <property type="entry name" value="Periplasmic binding protein-like II"/>
    <property type="match status" value="1"/>
</dbReference>
<dbReference type="Proteomes" id="UP000528457">
    <property type="component" value="Unassembled WGS sequence"/>
</dbReference>
<accession>A0A7X0JRH3</accession>
<comment type="subcellular location">
    <subcellularLocation>
        <location evidence="1">Cytoplasm</location>
    </subcellularLocation>
</comment>
<dbReference type="PANTHER" id="PTHR30126">
    <property type="entry name" value="HTH-TYPE TRANSCRIPTIONAL REGULATOR"/>
    <property type="match status" value="1"/>
</dbReference>
<dbReference type="CDD" id="cd08441">
    <property type="entry name" value="PBP2_MetR"/>
    <property type="match status" value="1"/>
</dbReference>
<evidence type="ECO:0000256" key="4">
    <source>
        <dbReference type="ARBA" id="ARBA00022490"/>
    </source>
</evidence>
<evidence type="ECO:0000256" key="8">
    <source>
        <dbReference type="ARBA" id="ARBA00023125"/>
    </source>
</evidence>
<dbReference type="InParanoid" id="A0A7X0JRH3"/>
<keyword evidence="7" id="KW-0805">Transcription regulation</keyword>
<dbReference type="InterPro" id="IPR005119">
    <property type="entry name" value="LysR_subst-bd"/>
</dbReference>
<dbReference type="InterPro" id="IPR037406">
    <property type="entry name" value="MetR_PBP2"/>
</dbReference>
<dbReference type="InterPro" id="IPR036388">
    <property type="entry name" value="WH-like_DNA-bd_sf"/>
</dbReference>
<evidence type="ECO:0000256" key="11">
    <source>
        <dbReference type="ARBA" id="ARBA00023167"/>
    </source>
</evidence>
<dbReference type="InterPro" id="IPR000847">
    <property type="entry name" value="LysR_HTH_N"/>
</dbReference>
<dbReference type="PRINTS" id="PR00039">
    <property type="entry name" value="HTHLYSR"/>
</dbReference>
<dbReference type="Gene3D" id="3.40.190.10">
    <property type="entry name" value="Periplasmic binding protein-like II"/>
    <property type="match status" value="1"/>
</dbReference>
<evidence type="ECO:0000313" key="14">
    <source>
        <dbReference type="Proteomes" id="UP000528457"/>
    </source>
</evidence>
<keyword evidence="9" id="KW-0010">Activator</keyword>
<keyword evidence="14" id="KW-1185">Reference proteome</keyword>
<evidence type="ECO:0000256" key="5">
    <source>
        <dbReference type="ARBA" id="ARBA00022491"/>
    </source>
</evidence>
<protein>
    <recommendedName>
        <fullName evidence="3">HTH-type transcriptional regulator MetR</fullName>
    </recommendedName>
</protein>
<keyword evidence="10" id="KW-0804">Transcription</keyword>
<gene>
    <name evidence="13" type="ORF">HNR48_001233</name>
</gene>
<keyword evidence="4" id="KW-0963">Cytoplasm</keyword>
<keyword evidence="8" id="KW-0238">DNA-binding</keyword>
<dbReference type="RefSeq" id="WP_166849809.1">
    <property type="nucleotide sequence ID" value="NZ_JAAONY010000001.1"/>
</dbReference>
<dbReference type="AlphaFoldDB" id="A0A7X0JRH3"/>
<comment type="caution">
    <text evidence="13">The sequence shown here is derived from an EMBL/GenBank/DDBJ whole genome shotgun (WGS) entry which is preliminary data.</text>
</comment>
<keyword evidence="6" id="KW-0028">Amino-acid biosynthesis</keyword>
<dbReference type="GO" id="GO:0000976">
    <property type="term" value="F:transcription cis-regulatory region binding"/>
    <property type="evidence" value="ECO:0007669"/>
    <property type="project" value="TreeGrafter"/>
</dbReference>
<dbReference type="GO" id="GO:0009086">
    <property type="term" value="P:methionine biosynthetic process"/>
    <property type="evidence" value="ECO:0007669"/>
    <property type="project" value="UniProtKB-KW"/>
</dbReference>
<reference evidence="13 14" key="1">
    <citation type="submission" date="2020-08" db="EMBL/GenBank/DDBJ databases">
        <title>Genomic Encyclopedia of Type Strains, Phase IV (KMG-IV): sequencing the most valuable type-strain genomes for metagenomic binning, comparative biology and taxonomic classification.</title>
        <authorList>
            <person name="Goeker M."/>
        </authorList>
    </citation>
    <scope>NUCLEOTIDE SEQUENCE [LARGE SCALE GENOMIC DNA]</scope>
    <source>
        <strain evidence="13 14">DSM 22368</strain>
    </source>
</reference>
<evidence type="ECO:0000313" key="13">
    <source>
        <dbReference type="EMBL" id="MBB6520955.1"/>
    </source>
</evidence>
<dbReference type="EMBL" id="JACHHT010000001">
    <property type="protein sequence ID" value="MBB6520955.1"/>
    <property type="molecule type" value="Genomic_DNA"/>
</dbReference>
<dbReference type="Pfam" id="PF03466">
    <property type="entry name" value="LysR_substrate"/>
    <property type="match status" value="1"/>
</dbReference>
<keyword evidence="5" id="KW-0678">Repressor</keyword>
<sequence>MIERLHLEIVKAVAEHKTLTRAAEHLCLTQSALSHSIKKLEQRLGTPLWLKEGRGLRLSPAGERLLKLSQRILPQLSHCEEELQEFAKGRRGQLRIGMECHPCYQWLLRTVSPFLQQWPDVDVDVKQRFQFGGLGAILHHDIDLLITPDPIQHQSLEYMAVFDYELVLVVNDEHPLAGESHIQPEQLSNETLITYPVERDRLDIFSQFLAPAQQMVKKHQSIETTDIMLQMVAAGRGITALPAWLLEQYQNTLPLQSCKLGKKGIHKHIYLAHRKNDEEIDYLKGFIKQAKSTTADIANLRH</sequence>
<dbReference type="Gene3D" id="1.10.10.10">
    <property type="entry name" value="Winged helix-like DNA-binding domain superfamily/Winged helix DNA-binding domain"/>
    <property type="match status" value="1"/>
</dbReference>
<evidence type="ECO:0000256" key="2">
    <source>
        <dbReference type="ARBA" id="ARBA00009437"/>
    </source>
</evidence>
<evidence type="ECO:0000256" key="7">
    <source>
        <dbReference type="ARBA" id="ARBA00023015"/>
    </source>
</evidence>
<dbReference type="PROSITE" id="PS50931">
    <property type="entry name" value="HTH_LYSR"/>
    <property type="match status" value="1"/>
</dbReference>
<evidence type="ECO:0000256" key="10">
    <source>
        <dbReference type="ARBA" id="ARBA00023163"/>
    </source>
</evidence>